<dbReference type="PANTHER" id="PTHR21089">
    <property type="entry name" value="SHIKIMATE DEHYDROGENASE"/>
    <property type="match status" value="1"/>
</dbReference>
<dbReference type="EMBL" id="JACVEL010000004">
    <property type="protein sequence ID" value="MBC9812504.1"/>
    <property type="molecule type" value="Genomic_DNA"/>
</dbReference>
<keyword evidence="2" id="KW-0560">Oxidoreductase</keyword>
<dbReference type="InterPro" id="IPR036291">
    <property type="entry name" value="NAD(P)-bd_dom_sf"/>
</dbReference>
<evidence type="ECO:0000256" key="1">
    <source>
        <dbReference type="ARBA" id="ARBA00004871"/>
    </source>
</evidence>
<dbReference type="GO" id="GO:0050661">
    <property type="term" value="F:NADP binding"/>
    <property type="evidence" value="ECO:0007669"/>
    <property type="project" value="TreeGrafter"/>
</dbReference>
<dbReference type="AlphaFoldDB" id="A0A8J6TT87"/>
<accession>A0A8J6TT87</accession>
<evidence type="ECO:0000256" key="2">
    <source>
        <dbReference type="ARBA" id="ARBA00023002"/>
    </source>
</evidence>
<comment type="pathway">
    <text evidence="1">Metabolic intermediate biosynthesis; chorismate biosynthesis; chorismate from D-erythrose 4-phosphate and phosphoenolpyruvate: step 4/7.</text>
</comment>
<dbReference type="InterPro" id="IPR046346">
    <property type="entry name" value="Aminoacid_DH-like_N_sf"/>
</dbReference>
<keyword evidence="6" id="KW-1185">Reference proteome</keyword>
<name>A0A8J6TT87_9FLAO</name>
<evidence type="ECO:0000259" key="4">
    <source>
        <dbReference type="Pfam" id="PF08501"/>
    </source>
</evidence>
<dbReference type="GO" id="GO:0009423">
    <property type="term" value="P:chorismate biosynthetic process"/>
    <property type="evidence" value="ECO:0007669"/>
    <property type="project" value="TreeGrafter"/>
</dbReference>
<dbReference type="GO" id="GO:0009073">
    <property type="term" value="P:aromatic amino acid family biosynthetic process"/>
    <property type="evidence" value="ECO:0007669"/>
    <property type="project" value="UniProtKB-KW"/>
</dbReference>
<dbReference type="CDD" id="cd01065">
    <property type="entry name" value="NAD_bind_Shikimate_DH"/>
    <property type="match status" value="1"/>
</dbReference>
<dbReference type="Pfam" id="PF08501">
    <property type="entry name" value="Shikimate_dh_N"/>
    <property type="match status" value="1"/>
</dbReference>
<evidence type="ECO:0000313" key="5">
    <source>
        <dbReference type="EMBL" id="MBC9812504.1"/>
    </source>
</evidence>
<dbReference type="RefSeq" id="WP_163489888.1">
    <property type="nucleotide sequence ID" value="NZ_JACVEL010000004.1"/>
</dbReference>
<feature type="domain" description="Shikimate dehydrogenase substrate binding N-terminal" evidence="4">
    <location>
        <begin position="6"/>
        <end position="85"/>
    </location>
</feature>
<reference evidence="5" key="1">
    <citation type="submission" date="2020-09" db="EMBL/GenBank/DDBJ databases">
        <title>Taishania pollutisoli gen. nov., sp. nov., Isolated from Tetrabromobisphenol A-Contaminated Soil.</title>
        <authorList>
            <person name="Chen Q."/>
        </authorList>
    </citation>
    <scope>NUCLEOTIDE SEQUENCE</scope>
    <source>
        <strain evidence="5">CZZ-1</strain>
    </source>
</reference>
<protein>
    <submittedName>
        <fullName evidence="5">Shikimate dehydrogenase</fullName>
    </submittedName>
</protein>
<dbReference type="Gene3D" id="3.40.50.720">
    <property type="entry name" value="NAD(P)-binding Rossmann-like Domain"/>
    <property type="match status" value="1"/>
</dbReference>
<dbReference type="GO" id="GO:0004764">
    <property type="term" value="F:shikimate 3-dehydrogenase (NADP+) activity"/>
    <property type="evidence" value="ECO:0007669"/>
    <property type="project" value="InterPro"/>
</dbReference>
<dbReference type="PANTHER" id="PTHR21089:SF1">
    <property type="entry name" value="BIFUNCTIONAL 3-DEHYDROQUINATE DEHYDRATASE_SHIKIMATE DEHYDROGENASE, CHLOROPLASTIC"/>
    <property type="match status" value="1"/>
</dbReference>
<dbReference type="Proteomes" id="UP000652681">
    <property type="component" value="Unassembled WGS sequence"/>
</dbReference>
<dbReference type="SUPFAM" id="SSF53223">
    <property type="entry name" value="Aminoacid dehydrogenase-like, N-terminal domain"/>
    <property type="match status" value="1"/>
</dbReference>
<dbReference type="Gene3D" id="3.40.50.10860">
    <property type="entry name" value="Leucine Dehydrogenase, chain A, domain 1"/>
    <property type="match status" value="1"/>
</dbReference>
<evidence type="ECO:0000256" key="3">
    <source>
        <dbReference type="ARBA" id="ARBA00023141"/>
    </source>
</evidence>
<dbReference type="GO" id="GO:0019632">
    <property type="term" value="P:shikimate metabolic process"/>
    <property type="evidence" value="ECO:0007669"/>
    <property type="project" value="TreeGrafter"/>
</dbReference>
<sequence>MKRFGLIGKTLKHSFSQPFFTEFFRENGIDAVYENFELKDKSEIRSLLQENLSGVSVTIPYKEEIIPFLEELSPEAATIGAVNCVAFKEGKTIGHNTDAYGFHQSIKPFLTNKHERAIIFGTGGASKAVVYVLKQIGIDCIFISRNPDGGNQFSYADINEHMLNACKLIVNCTPVGMYPDSEACIDLPFQYLTPDHLVVDLIYNPVKTQLLQRSEAQGAQILNGETMLKQQALMAWKIWQQAQ</sequence>
<keyword evidence="3" id="KW-0057">Aromatic amino acid biosynthesis</keyword>
<dbReference type="InterPro" id="IPR022893">
    <property type="entry name" value="Shikimate_DH_fam"/>
</dbReference>
<keyword evidence="3" id="KW-0028">Amino-acid biosynthesis</keyword>
<organism evidence="5 6">
    <name type="scientific">Taishania pollutisoli</name>
    <dbReference type="NCBI Taxonomy" id="2766479"/>
    <lineage>
        <taxon>Bacteria</taxon>
        <taxon>Pseudomonadati</taxon>
        <taxon>Bacteroidota</taxon>
        <taxon>Flavobacteriia</taxon>
        <taxon>Flavobacteriales</taxon>
        <taxon>Crocinitomicaceae</taxon>
        <taxon>Taishania</taxon>
    </lineage>
</organism>
<comment type="caution">
    <text evidence="5">The sequence shown here is derived from an EMBL/GenBank/DDBJ whole genome shotgun (WGS) entry which is preliminary data.</text>
</comment>
<dbReference type="InterPro" id="IPR013708">
    <property type="entry name" value="Shikimate_DH-bd_N"/>
</dbReference>
<evidence type="ECO:0000313" key="6">
    <source>
        <dbReference type="Proteomes" id="UP000652681"/>
    </source>
</evidence>
<gene>
    <name evidence="5" type="ORF">H9Y05_08490</name>
</gene>
<proteinExistence type="predicted"/>
<dbReference type="SUPFAM" id="SSF51735">
    <property type="entry name" value="NAD(P)-binding Rossmann-fold domains"/>
    <property type="match status" value="1"/>
</dbReference>
<dbReference type="GO" id="GO:0005829">
    <property type="term" value="C:cytosol"/>
    <property type="evidence" value="ECO:0007669"/>
    <property type="project" value="TreeGrafter"/>
</dbReference>